<dbReference type="RefSeq" id="XP_056074927.1">
    <property type="nucleotide sequence ID" value="XM_056211454.1"/>
</dbReference>
<organism evidence="4 5">
    <name type="scientific">Didymosphaeria variabile</name>
    <dbReference type="NCBI Taxonomy" id="1932322"/>
    <lineage>
        <taxon>Eukaryota</taxon>
        <taxon>Fungi</taxon>
        <taxon>Dikarya</taxon>
        <taxon>Ascomycota</taxon>
        <taxon>Pezizomycotina</taxon>
        <taxon>Dothideomycetes</taxon>
        <taxon>Pleosporomycetidae</taxon>
        <taxon>Pleosporales</taxon>
        <taxon>Massarineae</taxon>
        <taxon>Didymosphaeriaceae</taxon>
        <taxon>Didymosphaeria</taxon>
    </lineage>
</organism>
<evidence type="ECO:0000313" key="5">
    <source>
        <dbReference type="Proteomes" id="UP001140513"/>
    </source>
</evidence>
<dbReference type="PANTHER" id="PTHR35395:SF1">
    <property type="entry name" value="DUF6536 DOMAIN-CONTAINING PROTEIN"/>
    <property type="match status" value="1"/>
</dbReference>
<protein>
    <recommendedName>
        <fullName evidence="3">DUF6536 domain-containing protein</fullName>
    </recommendedName>
</protein>
<feature type="transmembrane region" description="Helical" evidence="2">
    <location>
        <begin position="192"/>
        <end position="211"/>
    </location>
</feature>
<dbReference type="PANTHER" id="PTHR35395">
    <property type="entry name" value="DUF6536 DOMAIN-CONTAINING PROTEIN"/>
    <property type="match status" value="1"/>
</dbReference>
<sequence length="630" mass="69112">MTINYNYDRLPALHESQGIADYLDTAWRTDSSPEFDATDSASWLKLPSAAQHKYMTLDHRDTADGSSLNSFRTEKSSSSTSSGIHKFKDGWEKNIVARVRRKPLPRYMQGSIRKHPAAEIEPTRVKRGVWKDQLLVDRSLRGMSLLMSAFAIAMLVVVATHAEAFGARANKFTSSVGGASQDCHIATKTNTALLLVINVAATMVLGMSNTYQQILTSLQTSDLKHMLKKFGDSRVGTNSPWNINRKEKGKAKSWAAWLLLVCTSLPIHFLANSLIGPSYVIEPPPAVTFNETTYTGILQMNRASNTIDGSPISTSSSFLCWSSFRTGRASFPRSTMLMNGDLSTANQGGLVYSKLSISYAKENCSGLAGTWEDVSSLEETYKTTGYNYVQYAEGECVNSESVICTMRDQKPAQCRLNVRMNAAFVLAAALSIKAIYMIIVNFVARGHTKRQLLTFGDVIVASASHSELRVQGECMVNAKESYRRHCKHSCHKHCKSPQESRTGEEVGHCQKCKKWNSVDRFTNEIHPTIATKVKRSLISNLGNTALTQMTIMTFCSIAMVAASIAAAVPVGLSNTAAKEQCKSGVNNDPFCQMVLANAFLTCLVAGEGSTTLYPSLPYLLTIKVTRSSPS</sequence>
<dbReference type="GeneID" id="80906177"/>
<dbReference type="Proteomes" id="UP001140513">
    <property type="component" value="Unassembled WGS sequence"/>
</dbReference>
<dbReference type="Pfam" id="PF20163">
    <property type="entry name" value="DUF6536"/>
    <property type="match status" value="1"/>
</dbReference>
<accession>A0A9W8XUJ3</accession>
<feature type="transmembrane region" description="Helical" evidence="2">
    <location>
        <begin position="422"/>
        <end position="444"/>
    </location>
</feature>
<evidence type="ECO:0000256" key="1">
    <source>
        <dbReference type="SAM" id="MobiDB-lite"/>
    </source>
</evidence>
<feature type="transmembrane region" description="Helical" evidence="2">
    <location>
        <begin position="143"/>
        <end position="162"/>
    </location>
</feature>
<feature type="transmembrane region" description="Helical" evidence="2">
    <location>
        <begin position="551"/>
        <end position="572"/>
    </location>
</feature>
<evidence type="ECO:0000256" key="2">
    <source>
        <dbReference type="SAM" id="Phobius"/>
    </source>
</evidence>
<feature type="transmembrane region" description="Helical" evidence="2">
    <location>
        <begin position="254"/>
        <end position="275"/>
    </location>
</feature>
<proteinExistence type="predicted"/>
<keyword evidence="2" id="KW-1133">Transmembrane helix</keyword>
<feature type="region of interest" description="Disordered" evidence="1">
    <location>
        <begin position="62"/>
        <end position="83"/>
    </location>
</feature>
<reference evidence="4" key="1">
    <citation type="submission" date="2022-10" db="EMBL/GenBank/DDBJ databases">
        <title>Tapping the CABI collections for fungal endophytes: first genome assemblies for Collariella, Neodidymelliopsis, Ascochyta clinopodiicola, Didymella pomorum, Didymosphaeria variabile, Neocosmospora piperis and Neocucurbitaria cava.</title>
        <authorList>
            <person name="Hill R."/>
        </authorList>
    </citation>
    <scope>NUCLEOTIDE SEQUENCE</scope>
    <source>
        <strain evidence="4">IMI 356815</strain>
    </source>
</reference>
<comment type="caution">
    <text evidence="4">The sequence shown here is derived from an EMBL/GenBank/DDBJ whole genome shotgun (WGS) entry which is preliminary data.</text>
</comment>
<evidence type="ECO:0000259" key="3">
    <source>
        <dbReference type="Pfam" id="PF20163"/>
    </source>
</evidence>
<name>A0A9W8XUJ3_9PLEO</name>
<feature type="domain" description="DUF6536" evidence="3">
    <location>
        <begin position="145"/>
        <end position="278"/>
    </location>
</feature>
<keyword evidence="2" id="KW-0812">Transmembrane</keyword>
<evidence type="ECO:0000313" key="4">
    <source>
        <dbReference type="EMBL" id="KAJ4358068.1"/>
    </source>
</evidence>
<dbReference type="InterPro" id="IPR046623">
    <property type="entry name" value="DUF6536"/>
</dbReference>
<keyword evidence="5" id="KW-1185">Reference proteome</keyword>
<dbReference type="OrthoDB" id="5429634at2759"/>
<gene>
    <name evidence="4" type="ORF">N0V89_002647</name>
</gene>
<dbReference type="AlphaFoldDB" id="A0A9W8XUJ3"/>
<keyword evidence="2" id="KW-0472">Membrane</keyword>
<dbReference type="EMBL" id="JAPEUX010000002">
    <property type="protein sequence ID" value="KAJ4358068.1"/>
    <property type="molecule type" value="Genomic_DNA"/>
</dbReference>